<evidence type="ECO:0000259" key="2">
    <source>
        <dbReference type="Pfam" id="PF13966"/>
    </source>
</evidence>
<dbReference type="InterPro" id="IPR012337">
    <property type="entry name" value="RNaseH-like_sf"/>
</dbReference>
<dbReference type="InterPro" id="IPR026960">
    <property type="entry name" value="RVT-Znf"/>
</dbReference>
<protein>
    <recommendedName>
        <fullName evidence="5">Reverse transcriptase zinc-binding domain-containing protein</fullName>
    </recommendedName>
</protein>
<comment type="caution">
    <text evidence="3">The sequence shown here is derived from an EMBL/GenBank/DDBJ whole genome shotgun (WGS) entry which is preliminary data.</text>
</comment>
<dbReference type="InterPro" id="IPR052929">
    <property type="entry name" value="RNase_H-like_EbsB-rel"/>
</dbReference>
<organism evidence="3 4">
    <name type="scientific">Carnegiea gigantea</name>
    <dbReference type="NCBI Taxonomy" id="171969"/>
    <lineage>
        <taxon>Eukaryota</taxon>
        <taxon>Viridiplantae</taxon>
        <taxon>Streptophyta</taxon>
        <taxon>Embryophyta</taxon>
        <taxon>Tracheophyta</taxon>
        <taxon>Spermatophyta</taxon>
        <taxon>Magnoliopsida</taxon>
        <taxon>eudicotyledons</taxon>
        <taxon>Gunneridae</taxon>
        <taxon>Pentapetalae</taxon>
        <taxon>Caryophyllales</taxon>
        <taxon>Cactineae</taxon>
        <taxon>Cactaceae</taxon>
        <taxon>Cactoideae</taxon>
        <taxon>Echinocereeae</taxon>
        <taxon>Carnegiea</taxon>
    </lineage>
</organism>
<dbReference type="SUPFAM" id="SSF53098">
    <property type="entry name" value="Ribonuclease H-like"/>
    <property type="match status" value="1"/>
</dbReference>
<accession>A0A9Q1QQC5</accession>
<dbReference type="Gene3D" id="3.30.420.10">
    <property type="entry name" value="Ribonuclease H-like superfamily/Ribonuclease H"/>
    <property type="match status" value="1"/>
</dbReference>
<dbReference type="InterPro" id="IPR036397">
    <property type="entry name" value="RNaseH_sf"/>
</dbReference>
<gene>
    <name evidence="3" type="ORF">Cgig2_012114</name>
</gene>
<dbReference type="Proteomes" id="UP001153076">
    <property type="component" value="Unassembled WGS sequence"/>
</dbReference>
<evidence type="ECO:0008006" key="5">
    <source>
        <dbReference type="Google" id="ProtNLM"/>
    </source>
</evidence>
<dbReference type="InterPro" id="IPR044730">
    <property type="entry name" value="RNase_H-like_dom_plant"/>
</dbReference>
<dbReference type="InterPro" id="IPR002156">
    <property type="entry name" value="RNaseH_domain"/>
</dbReference>
<dbReference type="PANTHER" id="PTHR47074:SF21">
    <property type="entry name" value="RNASE H TYPE-1 DOMAIN-CONTAINING PROTEIN"/>
    <property type="match status" value="1"/>
</dbReference>
<name>A0A9Q1QQC5_9CARY</name>
<sequence length="626" mass="71605">MSDHLPILLKCTLYAATRGEQARRFHFENMWFIEPSCEEVVMSAWTSAFTTDVVKNLLVHINRCSAELSKWNYKTFGHVGTKIWKLEAQLHSQHDAPSRRRILGQIKEWRKKEEILWWQRARSDYLTYEDANTRWFHSRISRGKARSSISGLWDSEDVLQTTLEGMTDVVTQFYGYVFTSSHPHSFKEVVDCVAPEWETIICCSRWLIGDGISLNVWEDRWLPRPFLFKPVTPRPESAAIAQVSDLIDRANGCWHETLVRQTFLPCDADIILDVSLCDTWPRDRLIWHYNSHGIFIVRSAYHLLLGDAHLNGGGSSFNCKELWKAIWGCSIPPRIKLFGWRACKGILHSALNISMRLPNFSMACSVCSHPEESDVHVILECPLANSIWEGVCFDMDLTATSFRTLLDCIDCARTRLDDDRFGEFLAVMWECCNSNRFCSPLLHSSRANIARKLEPPPYRLVTTHAGCLKLNFDGGRIGDSFRGWGFVLRNQDDDVLLTGAKHGRYPASAAVEEARSCLHGLHCAYDFGARNIIVEGDYLAIIQALQARTTRDNIIGLFVCSILSFIEKFDFYAWSFVKREGNRVAHDLAHWQPLCLEGKLWESDAPESVLTRASDDMYGFLTSNLI</sequence>
<dbReference type="AlphaFoldDB" id="A0A9Q1QQC5"/>
<feature type="domain" description="Reverse transcriptase zinc-binding" evidence="2">
    <location>
        <begin position="295"/>
        <end position="388"/>
    </location>
</feature>
<reference evidence="3" key="1">
    <citation type="submission" date="2022-04" db="EMBL/GenBank/DDBJ databases">
        <title>Carnegiea gigantea Genome sequencing and assembly v2.</title>
        <authorList>
            <person name="Copetti D."/>
            <person name="Sanderson M.J."/>
            <person name="Burquez A."/>
            <person name="Wojciechowski M.F."/>
        </authorList>
    </citation>
    <scope>NUCLEOTIDE SEQUENCE</scope>
    <source>
        <strain evidence="3">SGP5-SGP5p</strain>
        <tissue evidence="3">Aerial part</tissue>
    </source>
</reference>
<feature type="domain" description="RNase H type-1" evidence="1">
    <location>
        <begin position="483"/>
        <end position="591"/>
    </location>
</feature>
<dbReference type="CDD" id="cd06222">
    <property type="entry name" value="RNase_H_like"/>
    <property type="match status" value="1"/>
</dbReference>
<evidence type="ECO:0000313" key="4">
    <source>
        <dbReference type="Proteomes" id="UP001153076"/>
    </source>
</evidence>
<dbReference type="GO" id="GO:0003676">
    <property type="term" value="F:nucleic acid binding"/>
    <property type="evidence" value="ECO:0007669"/>
    <property type="project" value="InterPro"/>
</dbReference>
<dbReference type="Pfam" id="PF13966">
    <property type="entry name" value="zf-RVT"/>
    <property type="match status" value="1"/>
</dbReference>
<dbReference type="OrthoDB" id="1717299at2759"/>
<dbReference type="Pfam" id="PF13456">
    <property type="entry name" value="RVT_3"/>
    <property type="match status" value="1"/>
</dbReference>
<keyword evidence="4" id="KW-1185">Reference proteome</keyword>
<evidence type="ECO:0000259" key="1">
    <source>
        <dbReference type="Pfam" id="PF13456"/>
    </source>
</evidence>
<proteinExistence type="predicted"/>
<evidence type="ECO:0000313" key="3">
    <source>
        <dbReference type="EMBL" id="KAJ8448470.1"/>
    </source>
</evidence>
<dbReference type="EMBL" id="JAKOGI010000029">
    <property type="protein sequence ID" value="KAJ8448470.1"/>
    <property type="molecule type" value="Genomic_DNA"/>
</dbReference>
<dbReference type="GO" id="GO:0004523">
    <property type="term" value="F:RNA-DNA hybrid ribonuclease activity"/>
    <property type="evidence" value="ECO:0007669"/>
    <property type="project" value="InterPro"/>
</dbReference>
<dbReference type="PANTHER" id="PTHR47074">
    <property type="entry name" value="BNAC02G40300D PROTEIN"/>
    <property type="match status" value="1"/>
</dbReference>